<dbReference type="PROSITE" id="PS50144">
    <property type="entry name" value="MATH"/>
    <property type="match status" value="1"/>
</dbReference>
<evidence type="ECO:0000313" key="2">
    <source>
        <dbReference type="EMBL" id="KAK9265679.1"/>
    </source>
</evidence>
<dbReference type="Gene3D" id="2.60.210.10">
    <property type="entry name" value="Apoptosis, Tumor Necrosis Factor Receptor Associated Protein 2, Chain A"/>
    <property type="match status" value="1"/>
</dbReference>
<dbReference type="InterPro" id="IPR002083">
    <property type="entry name" value="MATH/TRAF_dom"/>
</dbReference>
<dbReference type="PANTHER" id="PTHR46162:SF40">
    <property type="entry name" value="TRAF-LIKE FAMILY PROTEIN"/>
    <property type="match status" value="1"/>
</dbReference>
<reference evidence="2 3" key="1">
    <citation type="journal article" date="2024" name="Plant J.">
        <title>Genome sequences and population genomics reveal climatic adaptation and genomic divergence between two closely related sweetgum species.</title>
        <authorList>
            <person name="Xu W.Q."/>
            <person name="Ren C.Q."/>
            <person name="Zhang X.Y."/>
            <person name="Comes H.P."/>
            <person name="Liu X.H."/>
            <person name="Li Y.G."/>
            <person name="Kettle C.J."/>
            <person name="Jalonen R."/>
            <person name="Gaisberger H."/>
            <person name="Ma Y.Z."/>
            <person name="Qiu Y.X."/>
        </authorList>
    </citation>
    <scope>NUCLEOTIDE SEQUENCE [LARGE SCALE GENOMIC DNA]</scope>
    <source>
        <strain evidence="2">Hangzhou</strain>
    </source>
</reference>
<evidence type="ECO:0000259" key="1">
    <source>
        <dbReference type="PROSITE" id="PS50144"/>
    </source>
</evidence>
<comment type="caution">
    <text evidence="2">The sequence shown here is derived from an EMBL/GenBank/DDBJ whole genome shotgun (WGS) entry which is preliminary data.</text>
</comment>
<dbReference type="Pfam" id="PF22486">
    <property type="entry name" value="MATH_2"/>
    <property type="match status" value="1"/>
</dbReference>
<proteinExistence type="predicted"/>
<evidence type="ECO:0000313" key="3">
    <source>
        <dbReference type="Proteomes" id="UP001415857"/>
    </source>
</evidence>
<sequence>MGVVLHLAGGVFHERVTGAVVLRAARRGMSKRERVPDGVGIALVEISRIVRDNHVDGDGFATIGVTRSMRDVQPADNTLQNDSFSMLSDIFSERRVDRYESACFDAGGYKWRLSLYPNRDQKRDGNGHIPLYLVLAETDTFPVGLEVYVNFKYSNPSQIILDADGKISRFHQAKPEYGFSQLISLNAFHDASNGFLVDDSCMSGAEVFVITSKSKAECLIMIKGPFSCTTCEVHNFSVSDKECYASSDFIGGGTKWYV</sequence>
<dbReference type="PANTHER" id="PTHR46162">
    <property type="entry name" value="TRAF-LIKE FAMILY PROTEIN"/>
    <property type="match status" value="1"/>
</dbReference>
<keyword evidence="3" id="KW-1185">Reference proteome</keyword>
<organism evidence="2 3">
    <name type="scientific">Liquidambar formosana</name>
    <name type="common">Formosan gum</name>
    <dbReference type="NCBI Taxonomy" id="63359"/>
    <lineage>
        <taxon>Eukaryota</taxon>
        <taxon>Viridiplantae</taxon>
        <taxon>Streptophyta</taxon>
        <taxon>Embryophyta</taxon>
        <taxon>Tracheophyta</taxon>
        <taxon>Spermatophyta</taxon>
        <taxon>Magnoliopsida</taxon>
        <taxon>eudicotyledons</taxon>
        <taxon>Gunneridae</taxon>
        <taxon>Pentapetalae</taxon>
        <taxon>Saxifragales</taxon>
        <taxon>Altingiaceae</taxon>
        <taxon>Liquidambar</taxon>
    </lineage>
</organism>
<dbReference type="InterPro" id="IPR008974">
    <property type="entry name" value="TRAF-like"/>
</dbReference>
<dbReference type="SUPFAM" id="SSF49599">
    <property type="entry name" value="TRAF domain-like"/>
    <property type="match status" value="1"/>
</dbReference>
<feature type="domain" description="MATH" evidence="1">
    <location>
        <begin position="81"/>
        <end position="207"/>
    </location>
</feature>
<dbReference type="Proteomes" id="UP001415857">
    <property type="component" value="Unassembled WGS sequence"/>
</dbReference>
<dbReference type="EMBL" id="JBBPBK010000331">
    <property type="protein sequence ID" value="KAK9265679.1"/>
    <property type="molecule type" value="Genomic_DNA"/>
</dbReference>
<gene>
    <name evidence="2" type="ORF">L1049_012568</name>
</gene>
<dbReference type="CDD" id="cd00121">
    <property type="entry name" value="MATH"/>
    <property type="match status" value="1"/>
</dbReference>
<dbReference type="AlphaFoldDB" id="A0AAP0R1W1"/>
<protein>
    <recommendedName>
        <fullName evidence="1">MATH domain-containing protein</fullName>
    </recommendedName>
</protein>
<name>A0AAP0R1W1_LIQFO</name>
<accession>A0AAP0R1W1</accession>